<dbReference type="Gene3D" id="3.40.50.1820">
    <property type="entry name" value="alpha/beta hydrolase"/>
    <property type="match status" value="1"/>
</dbReference>
<dbReference type="InterPro" id="IPR029058">
    <property type="entry name" value="AB_hydrolase_fold"/>
</dbReference>
<dbReference type="SUPFAM" id="SSF53474">
    <property type="entry name" value="alpha/beta-Hydrolases"/>
    <property type="match status" value="1"/>
</dbReference>
<evidence type="ECO:0000313" key="1">
    <source>
        <dbReference type="EMBL" id="KAK3766213.1"/>
    </source>
</evidence>
<keyword evidence="2" id="KW-1185">Reference proteome</keyword>
<name>A0AAE1DE98_9GAST</name>
<dbReference type="PANTHER" id="PTHR15394:SF3">
    <property type="entry name" value="SERINE HYDROLASE RBBP9"/>
    <property type="match status" value="1"/>
</dbReference>
<dbReference type="PANTHER" id="PTHR15394">
    <property type="entry name" value="SERINE HYDROLASE RBBP9"/>
    <property type="match status" value="1"/>
</dbReference>
<dbReference type="GO" id="GO:0016787">
    <property type="term" value="F:hydrolase activity"/>
    <property type="evidence" value="ECO:0007669"/>
    <property type="project" value="InterPro"/>
</dbReference>
<proteinExistence type="predicted"/>
<dbReference type="AlphaFoldDB" id="A0AAE1DE98"/>
<protein>
    <recommendedName>
        <fullName evidence="3">Hydrolase RBBP9</fullName>
    </recommendedName>
</protein>
<reference evidence="1" key="1">
    <citation type="journal article" date="2023" name="G3 (Bethesda)">
        <title>A reference genome for the long-term kleptoplast-retaining sea slug Elysia crispata morphotype clarki.</title>
        <authorList>
            <person name="Eastman K.E."/>
            <person name="Pendleton A.L."/>
            <person name="Shaikh M.A."/>
            <person name="Suttiyut T."/>
            <person name="Ogas R."/>
            <person name="Tomko P."/>
            <person name="Gavelis G."/>
            <person name="Widhalm J.R."/>
            <person name="Wisecaver J.H."/>
        </authorList>
    </citation>
    <scope>NUCLEOTIDE SEQUENCE</scope>
    <source>
        <strain evidence="1">ECLA1</strain>
    </source>
</reference>
<organism evidence="1 2">
    <name type="scientific">Elysia crispata</name>
    <name type="common">lettuce slug</name>
    <dbReference type="NCBI Taxonomy" id="231223"/>
    <lineage>
        <taxon>Eukaryota</taxon>
        <taxon>Metazoa</taxon>
        <taxon>Spiralia</taxon>
        <taxon>Lophotrochozoa</taxon>
        <taxon>Mollusca</taxon>
        <taxon>Gastropoda</taxon>
        <taxon>Heterobranchia</taxon>
        <taxon>Euthyneura</taxon>
        <taxon>Panpulmonata</taxon>
        <taxon>Sacoglossa</taxon>
        <taxon>Placobranchoidea</taxon>
        <taxon>Plakobranchidae</taxon>
        <taxon>Elysia</taxon>
    </lineage>
</organism>
<dbReference type="InterPro" id="IPR010662">
    <property type="entry name" value="RBBP9/YdeN"/>
</dbReference>
<comment type="caution">
    <text evidence="1">The sequence shown here is derived from an EMBL/GenBank/DDBJ whole genome shotgun (WGS) entry which is preliminary data.</text>
</comment>
<evidence type="ECO:0000313" key="2">
    <source>
        <dbReference type="Proteomes" id="UP001283361"/>
    </source>
</evidence>
<dbReference type="EMBL" id="JAWDGP010004246">
    <property type="protein sequence ID" value="KAK3766213.1"/>
    <property type="molecule type" value="Genomic_DNA"/>
</dbReference>
<accession>A0AAE1DE98</accession>
<evidence type="ECO:0008006" key="3">
    <source>
        <dbReference type="Google" id="ProtNLM"/>
    </source>
</evidence>
<dbReference type="Pfam" id="PF06821">
    <property type="entry name" value="Ser_hydrolase"/>
    <property type="match status" value="1"/>
</dbReference>
<sequence length="220" mass="24892">MSAKSNLRFVIVPGNGGGEVTRANWYGWLAKKLEDAGLTCLLRNMPDPVQARESVWLPFMEKELGCDQNTVIVGHSSGAEAAMRFAETRKVHSLVLVSACMTDLGMESERVSGYYSRPWLWEEIKANCKVKVAQFGSRDDPFIPFEEQEQVATGLDSQFFQHTDKGHFMNSTFPELLKYLKDLSEDDRHVSSQEFQNKTRKGCLELGGDKKRELCPSRSF</sequence>
<gene>
    <name evidence="1" type="ORF">RRG08_017654</name>
</gene>
<dbReference type="Proteomes" id="UP001283361">
    <property type="component" value="Unassembled WGS sequence"/>
</dbReference>